<proteinExistence type="predicted"/>
<evidence type="ECO:0000313" key="1">
    <source>
        <dbReference type="Proteomes" id="UP000887576"/>
    </source>
</evidence>
<accession>A0AC34R8I0</accession>
<dbReference type="Proteomes" id="UP000887576">
    <property type="component" value="Unplaced"/>
</dbReference>
<dbReference type="WBParaSite" id="JU765_v2.g4338.t1">
    <property type="protein sequence ID" value="JU765_v2.g4338.t1"/>
    <property type="gene ID" value="JU765_v2.g4338"/>
</dbReference>
<evidence type="ECO:0000313" key="2">
    <source>
        <dbReference type="WBParaSite" id="JU765_v2.g4338.t1"/>
    </source>
</evidence>
<organism evidence="1 2">
    <name type="scientific">Panagrolaimus sp. JU765</name>
    <dbReference type="NCBI Taxonomy" id="591449"/>
    <lineage>
        <taxon>Eukaryota</taxon>
        <taxon>Metazoa</taxon>
        <taxon>Ecdysozoa</taxon>
        <taxon>Nematoda</taxon>
        <taxon>Chromadorea</taxon>
        <taxon>Rhabditida</taxon>
        <taxon>Tylenchina</taxon>
        <taxon>Panagrolaimomorpha</taxon>
        <taxon>Panagrolaimoidea</taxon>
        <taxon>Panagrolaimidae</taxon>
        <taxon>Panagrolaimus</taxon>
    </lineage>
</organism>
<name>A0AC34R8I0_9BILA</name>
<protein>
    <submittedName>
        <fullName evidence="2">Regulator of microtubule dynamics protein 1</fullName>
    </submittedName>
</protein>
<sequence>MFRRTFAAGAKLIGGLASVQMGAAAVALTDKQLSKKPDWYQNGVKTLEESLKKLSTYAFIDSTETLDTAEHILYKVHDIENTELLWRLARVLAEKADMTKNEAEKKKLLHEAAKYAKKAIALEPGTGSAGAHKWYAYILCNLLKVEKHCKKDAKQLEEKVLVHLEKAAKLDPKDPFTLHLLGIHLFHNKDYKEAIKNFEKAESIKPNFSAANLYYLGETQRHLGKKAEATATLKKVLTLPTKYKFDSKAKSEAKRTLMVNLKQKLEDIEPKSDF</sequence>
<reference evidence="2" key="1">
    <citation type="submission" date="2022-11" db="UniProtKB">
        <authorList>
            <consortium name="WormBaseParasite"/>
        </authorList>
    </citation>
    <scope>IDENTIFICATION</scope>
</reference>